<gene>
    <name evidence="2" type="ORF">JIN85_00480</name>
</gene>
<name>A0A934VU86_9BACT</name>
<dbReference type="RefSeq" id="WP_200266479.1">
    <property type="nucleotide sequence ID" value="NZ_JAENIJ010000001.1"/>
</dbReference>
<evidence type="ECO:0000313" key="2">
    <source>
        <dbReference type="EMBL" id="MBK1880865.1"/>
    </source>
</evidence>
<dbReference type="InterPro" id="IPR011201">
    <property type="entry name" value="Zinc-ribbon_6_bact"/>
</dbReference>
<evidence type="ECO:0000313" key="3">
    <source>
        <dbReference type="Proteomes" id="UP000603141"/>
    </source>
</evidence>
<dbReference type="PIRSF" id="PIRSF012641">
    <property type="entry name" value="UCP012641"/>
    <property type="match status" value="1"/>
</dbReference>
<sequence length="361" mass="41243">MKNFHCQKCGERLFFENTLCLSCSSALGFLPDFTELAVIEPAGDQEFSTLAKGAEDRLYRKCANYQLENACNWMVPADETDGFCCACRLNRIIPDLSGLENRKLWVKMEAAKRRLIYGLLRLELPIVPKSVDLQNGLAFEFLADQPTTMEQPDQVARILTGHADGVITINLAEADDAVREKTRMNMGEAYRTLLGHFRHESAHYYWDRLVRNDPGIDQVRAIFGDERSNYQLALQNYYQTGAPIGWESSFVTPYAASHPWEDWAETWAHYLHIMATLETASAAGLQIRNRAQNRVLASPFGRNFSEIREDWHALRFVVNSLNRSMGMADPYPFILSDAITEKLSFIHHWIRKDREVAQLVG</sequence>
<comment type="caution">
    <text evidence="2">The sequence shown here is derived from an EMBL/GenBank/DDBJ whole genome shotgun (WGS) entry which is preliminary data.</text>
</comment>
<protein>
    <submittedName>
        <fullName evidence="2">Zinc-binding peptidase</fullName>
    </submittedName>
</protein>
<organism evidence="2 3">
    <name type="scientific">Luteolibacter pohnpeiensis</name>
    <dbReference type="NCBI Taxonomy" id="454153"/>
    <lineage>
        <taxon>Bacteria</taxon>
        <taxon>Pseudomonadati</taxon>
        <taxon>Verrucomicrobiota</taxon>
        <taxon>Verrucomicrobiia</taxon>
        <taxon>Verrucomicrobiales</taxon>
        <taxon>Verrucomicrobiaceae</taxon>
        <taxon>Luteolibacter</taxon>
    </lineage>
</organism>
<dbReference type="EMBL" id="JAENIJ010000001">
    <property type="protein sequence ID" value="MBK1880865.1"/>
    <property type="molecule type" value="Genomic_DNA"/>
</dbReference>
<dbReference type="AlphaFoldDB" id="A0A934VU86"/>
<dbReference type="Gene3D" id="3.40.390.70">
    <property type="match status" value="1"/>
</dbReference>
<accession>A0A934VU86</accession>
<dbReference type="Proteomes" id="UP000603141">
    <property type="component" value="Unassembled WGS sequence"/>
</dbReference>
<dbReference type="Pfam" id="PF10005">
    <property type="entry name" value="Zn_ribbon_DZR_6"/>
    <property type="match status" value="1"/>
</dbReference>
<dbReference type="Pfam" id="PF15887">
    <property type="entry name" value="Peptidase_Mx"/>
    <property type="match status" value="1"/>
</dbReference>
<dbReference type="InterPro" id="IPR031321">
    <property type="entry name" value="UCP012641"/>
</dbReference>
<reference evidence="2" key="1">
    <citation type="submission" date="2021-01" db="EMBL/GenBank/DDBJ databases">
        <title>Modified the classification status of verrucomicrobia.</title>
        <authorList>
            <person name="Feng X."/>
        </authorList>
    </citation>
    <scope>NUCLEOTIDE SEQUENCE</scope>
    <source>
        <strain evidence="2">KCTC 22041</strain>
    </source>
</reference>
<feature type="domain" description="Zinc-ribbon" evidence="1">
    <location>
        <begin position="4"/>
        <end position="97"/>
    </location>
</feature>
<evidence type="ECO:0000259" key="1">
    <source>
        <dbReference type="Pfam" id="PF10005"/>
    </source>
</evidence>
<keyword evidence="3" id="KW-1185">Reference proteome</keyword>
<proteinExistence type="predicted"/>